<dbReference type="SUPFAM" id="SSF47384">
    <property type="entry name" value="Homodimeric domain of signal transducing histidine kinase"/>
    <property type="match status" value="1"/>
</dbReference>
<evidence type="ECO:0000256" key="10">
    <source>
        <dbReference type="ARBA" id="ARBA00023163"/>
    </source>
</evidence>
<dbReference type="InterPro" id="IPR013783">
    <property type="entry name" value="Ig-like_fold"/>
</dbReference>
<evidence type="ECO:0000256" key="6">
    <source>
        <dbReference type="ARBA" id="ARBA00022777"/>
    </source>
</evidence>
<keyword evidence="12" id="KW-0812">Transmembrane</keyword>
<dbReference type="Gene3D" id="3.30.565.10">
    <property type="entry name" value="Histidine kinase-like ATPase, C-terminal domain"/>
    <property type="match status" value="1"/>
</dbReference>
<dbReference type="PROSITE" id="PS50109">
    <property type="entry name" value="HIS_KIN"/>
    <property type="match status" value="1"/>
</dbReference>
<reference evidence="16" key="1">
    <citation type="submission" date="2019-04" db="EMBL/GenBank/DDBJ databases">
        <title>Evolution of Biomass-Degrading Anaerobic Consortia Revealed by Metagenomics.</title>
        <authorList>
            <person name="Peng X."/>
        </authorList>
    </citation>
    <scope>NUCLEOTIDE SEQUENCE</scope>
    <source>
        <strain evidence="16">SIG141</strain>
    </source>
</reference>
<dbReference type="InterPro" id="IPR005467">
    <property type="entry name" value="His_kinase_dom"/>
</dbReference>
<dbReference type="InterPro" id="IPR036890">
    <property type="entry name" value="HATPase_C_sf"/>
</dbReference>
<protein>
    <recommendedName>
        <fullName evidence="2">histidine kinase</fullName>
        <ecNumber evidence="2">2.7.13.3</ecNumber>
    </recommendedName>
</protein>
<evidence type="ECO:0000256" key="5">
    <source>
        <dbReference type="ARBA" id="ARBA00022741"/>
    </source>
</evidence>
<evidence type="ECO:0000259" key="15">
    <source>
        <dbReference type="PROSITE" id="PS50110"/>
    </source>
</evidence>
<dbReference type="InterPro" id="IPR018060">
    <property type="entry name" value="HTH_AraC"/>
</dbReference>
<keyword evidence="6" id="KW-0418">Kinase</keyword>
<evidence type="ECO:0000256" key="12">
    <source>
        <dbReference type="SAM" id="Phobius"/>
    </source>
</evidence>
<dbReference type="Gene3D" id="1.10.287.130">
    <property type="match status" value="1"/>
</dbReference>
<dbReference type="SMART" id="SM00448">
    <property type="entry name" value="REC"/>
    <property type="match status" value="1"/>
</dbReference>
<dbReference type="FunFam" id="3.30.565.10:FF:000037">
    <property type="entry name" value="Hybrid sensor histidine kinase/response regulator"/>
    <property type="match status" value="1"/>
</dbReference>
<keyword evidence="4" id="KW-0808">Transferase</keyword>
<keyword evidence="3 11" id="KW-0597">Phosphoprotein</keyword>
<keyword evidence="5" id="KW-0547">Nucleotide-binding</keyword>
<dbReference type="InterPro" id="IPR009057">
    <property type="entry name" value="Homeodomain-like_sf"/>
</dbReference>
<evidence type="ECO:0000256" key="4">
    <source>
        <dbReference type="ARBA" id="ARBA00022679"/>
    </source>
</evidence>
<evidence type="ECO:0000256" key="7">
    <source>
        <dbReference type="ARBA" id="ARBA00022840"/>
    </source>
</evidence>
<evidence type="ECO:0000256" key="1">
    <source>
        <dbReference type="ARBA" id="ARBA00000085"/>
    </source>
</evidence>
<dbReference type="PRINTS" id="PR00344">
    <property type="entry name" value="BCTRLSENSOR"/>
</dbReference>
<dbReference type="InterPro" id="IPR011047">
    <property type="entry name" value="Quinoprotein_ADH-like_sf"/>
</dbReference>
<evidence type="ECO:0000259" key="13">
    <source>
        <dbReference type="PROSITE" id="PS01124"/>
    </source>
</evidence>
<dbReference type="FunFam" id="3.40.50.2300:FF:000138">
    <property type="entry name" value="Two-component system sensor histidine kinase/response regulator"/>
    <property type="match status" value="1"/>
</dbReference>
<gene>
    <name evidence="16" type="ORF">E7102_03375</name>
</gene>
<dbReference type="Pfam" id="PF07495">
    <property type="entry name" value="Y_Y_Y"/>
    <property type="match status" value="1"/>
</dbReference>
<name>A0A928GG02_XYLRU</name>
<dbReference type="SUPFAM" id="SSF63829">
    <property type="entry name" value="Calcium-dependent phosphotriesterase"/>
    <property type="match status" value="2"/>
</dbReference>
<comment type="catalytic activity">
    <reaction evidence="1">
        <text>ATP + protein L-histidine = ADP + protein N-phospho-L-histidine.</text>
        <dbReference type="EC" id="2.7.13.3"/>
    </reaction>
</comment>
<evidence type="ECO:0000256" key="9">
    <source>
        <dbReference type="ARBA" id="ARBA00023015"/>
    </source>
</evidence>
<dbReference type="GO" id="GO:0043565">
    <property type="term" value="F:sequence-specific DNA binding"/>
    <property type="evidence" value="ECO:0007669"/>
    <property type="project" value="InterPro"/>
</dbReference>
<keyword evidence="8" id="KW-0902">Two-component regulatory system</keyword>
<dbReference type="Pfam" id="PF02518">
    <property type="entry name" value="HATPase_c"/>
    <property type="match status" value="1"/>
</dbReference>
<dbReference type="InterPro" id="IPR011123">
    <property type="entry name" value="Y_Y_Y"/>
</dbReference>
<dbReference type="Pfam" id="PF12833">
    <property type="entry name" value="HTH_18"/>
    <property type="match status" value="1"/>
</dbReference>
<dbReference type="PANTHER" id="PTHR43547">
    <property type="entry name" value="TWO-COMPONENT HISTIDINE KINASE"/>
    <property type="match status" value="1"/>
</dbReference>
<dbReference type="SMART" id="SM00342">
    <property type="entry name" value="HTH_ARAC"/>
    <property type="match status" value="1"/>
</dbReference>
<dbReference type="Pfam" id="PF00512">
    <property type="entry name" value="HisKA"/>
    <property type="match status" value="1"/>
</dbReference>
<keyword evidence="10" id="KW-0804">Transcription</keyword>
<dbReference type="InterPro" id="IPR001789">
    <property type="entry name" value="Sig_transdc_resp-reg_receiver"/>
</dbReference>
<proteinExistence type="predicted"/>
<dbReference type="PANTHER" id="PTHR43547:SF2">
    <property type="entry name" value="HYBRID SIGNAL TRANSDUCTION HISTIDINE KINASE C"/>
    <property type="match status" value="1"/>
</dbReference>
<dbReference type="SUPFAM" id="SSF50998">
    <property type="entry name" value="Quinoprotein alcohol dehydrogenase-like"/>
    <property type="match status" value="1"/>
</dbReference>
<dbReference type="Pfam" id="PF07494">
    <property type="entry name" value="Reg_prop"/>
    <property type="match status" value="6"/>
</dbReference>
<accession>A0A928GG02</accession>
<evidence type="ECO:0000256" key="3">
    <source>
        <dbReference type="ARBA" id="ARBA00022553"/>
    </source>
</evidence>
<keyword evidence="9" id="KW-0805">Transcription regulation</keyword>
<dbReference type="SMART" id="SM00388">
    <property type="entry name" value="HisKA"/>
    <property type="match status" value="1"/>
</dbReference>
<evidence type="ECO:0000256" key="11">
    <source>
        <dbReference type="PROSITE-ProRule" id="PRU00169"/>
    </source>
</evidence>
<organism evidence="16 17">
    <name type="scientific">Xylanibacter ruminicola</name>
    <name type="common">Prevotella ruminicola</name>
    <dbReference type="NCBI Taxonomy" id="839"/>
    <lineage>
        <taxon>Bacteria</taxon>
        <taxon>Pseudomonadati</taxon>
        <taxon>Bacteroidota</taxon>
        <taxon>Bacteroidia</taxon>
        <taxon>Bacteroidales</taxon>
        <taxon>Prevotellaceae</taxon>
        <taxon>Xylanibacter</taxon>
    </lineage>
</organism>
<dbReference type="InterPro" id="IPR011006">
    <property type="entry name" value="CheY-like_superfamily"/>
</dbReference>
<dbReference type="Gene3D" id="2.60.40.10">
    <property type="entry name" value="Immunoglobulins"/>
    <property type="match status" value="1"/>
</dbReference>
<evidence type="ECO:0000313" key="16">
    <source>
        <dbReference type="EMBL" id="MBE6265502.1"/>
    </source>
</evidence>
<keyword evidence="12" id="KW-0472">Membrane</keyword>
<comment type="caution">
    <text evidence="16">The sequence shown here is derived from an EMBL/GenBank/DDBJ whole genome shotgun (WGS) entry which is preliminary data.</text>
</comment>
<dbReference type="Gene3D" id="3.40.50.2300">
    <property type="match status" value="1"/>
</dbReference>
<dbReference type="SUPFAM" id="SSF52172">
    <property type="entry name" value="CheY-like"/>
    <property type="match status" value="1"/>
</dbReference>
<dbReference type="InterPro" id="IPR011110">
    <property type="entry name" value="Reg_prop"/>
</dbReference>
<dbReference type="FunFam" id="1.10.287.130:FF:000045">
    <property type="entry name" value="Two-component system sensor histidine kinase/response regulator"/>
    <property type="match status" value="1"/>
</dbReference>
<dbReference type="GO" id="GO:0000155">
    <property type="term" value="F:phosphorelay sensor kinase activity"/>
    <property type="evidence" value="ECO:0007669"/>
    <property type="project" value="InterPro"/>
</dbReference>
<dbReference type="SUPFAM" id="SSF46689">
    <property type="entry name" value="Homeodomain-like"/>
    <property type="match status" value="1"/>
</dbReference>
<dbReference type="CDD" id="cd00082">
    <property type="entry name" value="HisKA"/>
    <property type="match status" value="1"/>
</dbReference>
<feature type="domain" description="Histidine kinase" evidence="14">
    <location>
        <begin position="854"/>
        <end position="1068"/>
    </location>
</feature>
<keyword evidence="12" id="KW-1133">Transmembrane helix</keyword>
<evidence type="ECO:0000313" key="17">
    <source>
        <dbReference type="Proteomes" id="UP000763088"/>
    </source>
</evidence>
<feature type="domain" description="HTH araC/xylS-type" evidence="13">
    <location>
        <begin position="1256"/>
        <end position="1354"/>
    </location>
</feature>
<evidence type="ECO:0000259" key="14">
    <source>
        <dbReference type="PROSITE" id="PS50109"/>
    </source>
</evidence>
<dbReference type="PROSITE" id="PS50110">
    <property type="entry name" value="RESPONSE_REGULATORY"/>
    <property type="match status" value="1"/>
</dbReference>
<feature type="modified residue" description="4-aspartylphosphate" evidence="11">
    <location>
        <position position="1150"/>
    </location>
</feature>
<dbReference type="SMART" id="SM00387">
    <property type="entry name" value="HATPase_c"/>
    <property type="match status" value="1"/>
</dbReference>
<dbReference type="InterPro" id="IPR004358">
    <property type="entry name" value="Sig_transdc_His_kin-like_C"/>
</dbReference>
<dbReference type="InterPro" id="IPR003661">
    <property type="entry name" value="HisK_dim/P_dom"/>
</dbReference>
<dbReference type="EMBL" id="SUYD01000003">
    <property type="protein sequence ID" value="MBE6265502.1"/>
    <property type="molecule type" value="Genomic_DNA"/>
</dbReference>
<dbReference type="GO" id="GO:0005524">
    <property type="term" value="F:ATP binding"/>
    <property type="evidence" value="ECO:0007669"/>
    <property type="project" value="UniProtKB-KW"/>
</dbReference>
<dbReference type="Gene3D" id="1.10.10.60">
    <property type="entry name" value="Homeodomain-like"/>
    <property type="match status" value="2"/>
</dbReference>
<dbReference type="Pfam" id="PF00072">
    <property type="entry name" value="Response_reg"/>
    <property type="match status" value="1"/>
</dbReference>
<dbReference type="SUPFAM" id="SSF55874">
    <property type="entry name" value="ATPase domain of HSP90 chaperone/DNA topoisomerase II/histidine kinase"/>
    <property type="match status" value="1"/>
</dbReference>
<dbReference type="EC" id="2.7.13.3" evidence="2"/>
<feature type="transmembrane region" description="Helical" evidence="12">
    <location>
        <begin position="797"/>
        <end position="818"/>
    </location>
</feature>
<dbReference type="Gene3D" id="2.130.10.10">
    <property type="entry name" value="YVTN repeat-like/Quinoprotein amine dehydrogenase"/>
    <property type="match status" value="2"/>
</dbReference>
<evidence type="ECO:0000256" key="2">
    <source>
        <dbReference type="ARBA" id="ARBA00012438"/>
    </source>
</evidence>
<dbReference type="InterPro" id="IPR003594">
    <property type="entry name" value="HATPase_dom"/>
</dbReference>
<dbReference type="InterPro" id="IPR036097">
    <property type="entry name" value="HisK_dim/P_sf"/>
</dbReference>
<sequence>MMLVFTIYYVSLHHHSLEDMRMKTDRWRHYCMIGLWIAMTAICKGANEIKVLGYQEGLSSNYVVGIAQDKYGFLWFATEEGLNRFDGSNFQAIYKTNGLPGNELNCVADDAKKPVMWIGTQRDGLCAFDYETNLFTYYKHDDKNPQSLITNDITSLYPASDGQLWISTYWRGVDRFNPTIGTFTHYNNETVKGLSSNKTWCVMDDGNGRLYIGHVLGGMSIIDLKRQKVIAHFSHSQERNSLSGDDVHCIFKDKNDNIWIGTDNGLDLYDPLNNNFIHFVDNERLNRRIFDIKQFDQNLWLATEQGGIAIIDLSRRLFSPDNRPTISYITEGDHSDNLSGNSIRCLMRDRFGNVWAGMFGAGVNVIMPRQNAFTNVTHATYLKEKNTNARSVLSVVLDSEQHIWAGTDGKGIEVYSPDGQKIATYQQNELSTIQTSYRDSKGRLWLGNFRYPAYVWTPQEKSFKKLLPSHIVDVRTFLEDKQNNVMLVGTSNGLYEVDMTTLEAKAKHTFKFLNDVRAIQKDTKGRIWIGFFGGGLEIYDANYRLLKRFNTSENFPSNTVSQILRDHRGTMWIATAEGLVHFENVNNLHYNVYSTTNGLRNANIHAIAEDSKGNIWVSTNKGISCKHAASETISNYGHNENFLNGVFHSGAVAKDQEQNIYFGSSSGLYRFSPEHVMAHIETPEVYITGITFFMNDKEGTDSTLSLIGQDRLSLSYKEDIFHIRFNIQDYSLADQVEYSYRIKGLGKEAWQTTADNEITFRDLPPGNYLLQVRCRLRNQEWGEQYAELQIDIAPPFWLTWWAWSFYILCIIALVVYLLNAYKHRLRLEYLLMSEKREHEHQQSLNEERLRFYTNITHELRTPLTLIIGPLEDLAKNSDIPQKAKHRLAVIHQSAVRLNNLISELLEFRKMETQNRKLCVAKGNIVEAVREVCLKYEELNRKDSLNIRFLAPQNHIEMWFDKEVITIIVDNLVSNAIKYTEKGEVTITIDQKDKDVNISVADTGYGIAPEALSHLFERYYQAGGEHQVSGTGIGLSLVKSLVELHHASIKVNSTTGEGTCFSISLQADYNYPDDLHAEPQKSESPKQLIDMSETGIENSEMPTMLVVEDNKDIRDYIEESFSDQFAIHTASDGKEGLTMAQQILPDIIISDVMMPNMNGNQMCRTLKNDLNTSHIPIILLTAKDSLTAKEEGYDSGADSYITKPFSHSLLASRIKNLLKQRQRLSSVLTASAVQNDQTEKQAILKESLSKIDQDFYNTLNQYIDERISSEIDVNYLAEKLCMSTSTLYRKMKSLTGLSTIEYIRKYKMQYAERLMMEGKYTISEVAYMSGFNSINYFRRCFKEEFGDVPSDYLKKLKR</sequence>
<keyword evidence="7" id="KW-0067">ATP-binding</keyword>
<dbReference type="Proteomes" id="UP000763088">
    <property type="component" value="Unassembled WGS sequence"/>
</dbReference>
<dbReference type="PROSITE" id="PS01124">
    <property type="entry name" value="HTH_ARAC_FAMILY_2"/>
    <property type="match status" value="1"/>
</dbReference>
<dbReference type="GO" id="GO:0003700">
    <property type="term" value="F:DNA-binding transcription factor activity"/>
    <property type="evidence" value="ECO:0007669"/>
    <property type="project" value="InterPro"/>
</dbReference>
<evidence type="ECO:0000256" key="8">
    <source>
        <dbReference type="ARBA" id="ARBA00023012"/>
    </source>
</evidence>
<dbReference type="InterPro" id="IPR015943">
    <property type="entry name" value="WD40/YVTN_repeat-like_dom_sf"/>
</dbReference>
<dbReference type="CDD" id="cd17574">
    <property type="entry name" value="REC_OmpR"/>
    <property type="match status" value="1"/>
</dbReference>
<feature type="domain" description="Response regulatory" evidence="15">
    <location>
        <begin position="1102"/>
        <end position="1217"/>
    </location>
</feature>